<reference evidence="3 4" key="1">
    <citation type="submission" date="2023-02" db="EMBL/GenBank/DDBJ databases">
        <title>Genome sequence of Lentisphaera profundi SAORIC-696.</title>
        <authorList>
            <person name="Kim e."/>
            <person name="Cho J.-C."/>
            <person name="Choi A."/>
            <person name="Kang I."/>
        </authorList>
    </citation>
    <scope>NUCLEOTIDE SEQUENCE [LARGE SCALE GENOMIC DNA]</scope>
    <source>
        <strain evidence="3 4">SAORIC-696</strain>
    </source>
</reference>
<protein>
    <submittedName>
        <fullName evidence="3">Histidine triad nucleotide-binding protein</fullName>
    </submittedName>
</protein>
<dbReference type="InterPro" id="IPR036265">
    <property type="entry name" value="HIT-like_sf"/>
</dbReference>
<dbReference type="RefSeq" id="WP_274151042.1">
    <property type="nucleotide sequence ID" value="NZ_CP117811.1"/>
</dbReference>
<dbReference type="PROSITE" id="PS00892">
    <property type="entry name" value="HIT_1"/>
    <property type="match status" value="1"/>
</dbReference>
<dbReference type="SUPFAM" id="SSF54197">
    <property type="entry name" value="HIT-like"/>
    <property type="match status" value="1"/>
</dbReference>
<sequence length="111" mass="12340">MSTIFSKIIAGEIPADVVYEDEHCLAFKDINAIAPMHILLIPKKELVNLSDAKELDKELLGHMMLKTKEIADSQGFEDYRVVTNNGAGAQQSVFHLHFHIIGGRSLNWPPG</sequence>
<evidence type="ECO:0000313" key="3">
    <source>
        <dbReference type="EMBL" id="WDE96947.1"/>
    </source>
</evidence>
<name>A0ABY7VSC5_9BACT</name>
<keyword evidence="4" id="KW-1185">Reference proteome</keyword>
<dbReference type="CDD" id="cd01276">
    <property type="entry name" value="PKCI_related"/>
    <property type="match status" value="1"/>
</dbReference>
<dbReference type="EMBL" id="CP117811">
    <property type="protein sequence ID" value="WDE96947.1"/>
    <property type="molecule type" value="Genomic_DNA"/>
</dbReference>
<dbReference type="InterPro" id="IPR001310">
    <property type="entry name" value="Histidine_triad_HIT"/>
</dbReference>
<gene>
    <name evidence="3" type="ORF">PQO03_03100</name>
</gene>
<proteinExistence type="predicted"/>
<dbReference type="PANTHER" id="PTHR23089">
    <property type="entry name" value="HISTIDINE TRIAD HIT PROTEIN"/>
    <property type="match status" value="1"/>
</dbReference>
<evidence type="ECO:0000313" key="4">
    <source>
        <dbReference type="Proteomes" id="UP001214250"/>
    </source>
</evidence>
<accession>A0ABY7VSC5</accession>
<dbReference type="Pfam" id="PF01230">
    <property type="entry name" value="HIT"/>
    <property type="match status" value="1"/>
</dbReference>
<dbReference type="PROSITE" id="PS51084">
    <property type="entry name" value="HIT_2"/>
    <property type="match status" value="1"/>
</dbReference>
<organism evidence="3 4">
    <name type="scientific">Lentisphaera profundi</name>
    <dbReference type="NCBI Taxonomy" id="1658616"/>
    <lineage>
        <taxon>Bacteria</taxon>
        <taxon>Pseudomonadati</taxon>
        <taxon>Lentisphaerota</taxon>
        <taxon>Lentisphaeria</taxon>
        <taxon>Lentisphaerales</taxon>
        <taxon>Lentisphaeraceae</taxon>
        <taxon>Lentisphaera</taxon>
    </lineage>
</organism>
<dbReference type="Proteomes" id="UP001214250">
    <property type="component" value="Chromosome 1"/>
</dbReference>
<dbReference type="PRINTS" id="PR00332">
    <property type="entry name" value="HISTRIAD"/>
</dbReference>
<dbReference type="Gene3D" id="3.30.428.10">
    <property type="entry name" value="HIT-like"/>
    <property type="match status" value="1"/>
</dbReference>
<dbReference type="InterPro" id="IPR011146">
    <property type="entry name" value="HIT-like"/>
</dbReference>
<evidence type="ECO:0000256" key="1">
    <source>
        <dbReference type="PROSITE-ProRule" id="PRU00464"/>
    </source>
</evidence>
<dbReference type="InterPro" id="IPR019808">
    <property type="entry name" value="Histidine_triad_CS"/>
</dbReference>
<feature type="domain" description="HIT" evidence="2">
    <location>
        <begin position="4"/>
        <end position="111"/>
    </location>
</feature>
<evidence type="ECO:0000259" key="2">
    <source>
        <dbReference type="PROSITE" id="PS51084"/>
    </source>
</evidence>
<feature type="short sequence motif" description="Histidine triad motif" evidence="1">
    <location>
        <begin position="95"/>
        <end position="99"/>
    </location>
</feature>